<feature type="transmembrane region" description="Helical" evidence="1">
    <location>
        <begin position="81"/>
        <end position="102"/>
    </location>
</feature>
<evidence type="ECO:0000256" key="1">
    <source>
        <dbReference type="SAM" id="Phobius"/>
    </source>
</evidence>
<dbReference type="EMBL" id="VFRP01000060">
    <property type="protein sequence ID" value="TPE45080.1"/>
    <property type="molecule type" value="Genomic_DNA"/>
</dbReference>
<keyword evidence="3" id="KW-1185">Reference proteome</keyword>
<comment type="caution">
    <text evidence="2">The sequence shown here is derived from an EMBL/GenBank/DDBJ whole genome shotgun (WGS) entry which is preliminary data.</text>
</comment>
<organism evidence="2 3">
    <name type="scientific">Amaricoccus solimangrovi</name>
    <dbReference type="NCBI Taxonomy" id="2589815"/>
    <lineage>
        <taxon>Bacteria</taxon>
        <taxon>Pseudomonadati</taxon>
        <taxon>Pseudomonadota</taxon>
        <taxon>Alphaproteobacteria</taxon>
        <taxon>Rhodobacterales</taxon>
        <taxon>Paracoccaceae</taxon>
        <taxon>Amaricoccus</taxon>
    </lineage>
</organism>
<dbReference type="RefSeq" id="WP_140456397.1">
    <property type="nucleotide sequence ID" value="NZ_VFRP01000060.1"/>
</dbReference>
<proteinExistence type="predicted"/>
<keyword evidence="1" id="KW-0472">Membrane</keyword>
<evidence type="ECO:0000313" key="2">
    <source>
        <dbReference type="EMBL" id="TPE45080.1"/>
    </source>
</evidence>
<accession>A0A501W9M4</accession>
<gene>
    <name evidence="2" type="ORF">FJM51_22795</name>
</gene>
<keyword evidence="1" id="KW-1133">Transmembrane helix</keyword>
<dbReference type="AlphaFoldDB" id="A0A501W9M4"/>
<keyword evidence="1" id="KW-0812">Transmembrane</keyword>
<sequence>MTDLSLLDRVRVARAVGGTLTFQGDALEELRQLILAGNETRLGYMALRDEVSDLRAGQAARAAALADTIARTERAARLSRSWITGACLTALIVLAASAGGLLS</sequence>
<protein>
    <submittedName>
        <fullName evidence="2">Uncharacterized protein</fullName>
    </submittedName>
</protein>
<evidence type="ECO:0000313" key="3">
    <source>
        <dbReference type="Proteomes" id="UP000319255"/>
    </source>
</evidence>
<name>A0A501W9M4_9RHOB</name>
<dbReference type="Proteomes" id="UP000319255">
    <property type="component" value="Unassembled WGS sequence"/>
</dbReference>
<reference evidence="2 3" key="1">
    <citation type="submission" date="2019-06" db="EMBL/GenBank/DDBJ databases">
        <title>A novel bacterium of genus Amaricoccus, isolated from marine sediment.</title>
        <authorList>
            <person name="Huang H."/>
            <person name="Mo K."/>
            <person name="Hu Y."/>
        </authorList>
    </citation>
    <scope>NUCLEOTIDE SEQUENCE [LARGE SCALE GENOMIC DNA]</scope>
    <source>
        <strain evidence="2 3">HB172011</strain>
    </source>
</reference>